<protein>
    <submittedName>
        <fullName evidence="1">Uncharacterized protein</fullName>
    </submittedName>
</protein>
<keyword evidence="2" id="KW-1185">Reference proteome</keyword>
<dbReference type="AlphaFoldDB" id="A0A517Y243"/>
<gene>
    <name evidence="1" type="ORF">ETAA1_58510</name>
</gene>
<dbReference type="Proteomes" id="UP000319576">
    <property type="component" value="Chromosome"/>
</dbReference>
<sequence length="75" mass="7825">MTVRGQPERLRPAVGGMTLPGQFDLVVAVPVGCCTADDLTPCAHLTAERRVATVEFEGAKADLDGVAGLEARYPG</sequence>
<dbReference type="KEGG" id="uli:ETAA1_58510"/>
<organism evidence="1 2">
    <name type="scientific">Urbifossiella limnaea</name>
    <dbReference type="NCBI Taxonomy" id="2528023"/>
    <lineage>
        <taxon>Bacteria</taxon>
        <taxon>Pseudomonadati</taxon>
        <taxon>Planctomycetota</taxon>
        <taxon>Planctomycetia</taxon>
        <taxon>Gemmatales</taxon>
        <taxon>Gemmataceae</taxon>
        <taxon>Urbifossiella</taxon>
    </lineage>
</organism>
<proteinExistence type="predicted"/>
<dbReference type="EMBL" id="CP036273">
    <property type="protein sequence ID" value="QDU23843.1"/>
    <property type="molecule type" value="Genomic_DNA"/>
</dbReference>
<accession>A0A517Y243</accession>
<reference evidence="1 2" key="1">
    <citation type="submission" date="2019-02" db="EMBL/GenBank/DDBJ databases">
        <title>Deep-cultivation of Planctomycetes and their phenomic and genomic characterization uncovers novel biology.</title>
        <authorList>
            <person name="Wiegand S."/>
            <person name="Jogler M."/>
            <person name="Boedeker C."/>
            <person name="Pinto D."/>
            <person name="Vollmers J."/>
            <person name="Rivas-Marin E."/>
            <person name="Kohn T."/>
            <person name="Peeters S.H."/>
            <person name="Heuer A."/>
            <person name="Rast P."/>
            <person name="Oberbeckmann S."/>
            <person name="Bunk B."/>
            <person name="Jeske O."/>
            <person name="Meyerdierks A."/>
            <person name="Storesund J.E."/>
            <person name="Kallscheuer N."/>
            <person name="Luecker S."/>
            <person name="Lage O.M."/>
            <person name="Pohl T."/>
            <person name="Merkel B.J."/>
            <person name="Hornburger P."/>
            <person name="Mueller R.-W."/>
            <person name="Bruemmer F."/>
            <person name="Labrenz M."/>
            <person name="Spormann A.M."/>
            <person name="Op den Camp H."/>
            <person name="Overmann J."/>
            <person name="Amann R."/>
            <person name="Jetten M.S.M."/>
            <person name="Mascher T."/>
            <person name="Medema M.H."/>
            <person name="Devos D.P."/>
            <person name="Kaster A.-K."/>
            <person name="Ovreas L."/>
            <person name="Rohde M."/>
            <person name="Galperin M.Y."/>
            <person name="Jogler C."/>
        </authorList>
    </citation>
    <scope>NUCLEOTIDE SEQUENCE [LARGE SCALE GENOMIC DNA]</scope>
    <source>
        <strain evidence="1 2">ETA_A1</strain>
    </source>
</reference>
<evidence type="ECO:0000313" key="2">
    <source>
        <dbReference type="Proteomes" id="UP000319576"/>
    </source>
</evidence>
<name>A0A517Y243_9BACT</name>
<evidence type="ECO:0000313" key="1">
    <source>
        <dbReference type="EMBL" id="QDU23843.1"/>
    </source>
</evidence>